<dbReference type="InParanoid" id="W0RSQ7"/>
<protein>
    <submittedName>
        <fullName evidence="1">Uncharacterized protein</fullName>
    </submittedName>
</protein>
<evidence type="ECO:0000313" key="2">
    <source>
        <dbReference type="Proteomes" id="UP000019151"/>
    </source>
</evidence>
<reference evidence="1 2" key="1">
    <citation type="journal article" date="2014" name="Genome Announc.">
        <title>Genome Sequence and Methylome of Soil Bacterium Gemmatirosa kalamazoonensis KBS708T, a Member of the Rarely Cultivated Gemmatimonadetes Phylum.</title>
        <authorList>
            <person name="Debruyn J.M."/>
            <person name="Radosevich M."/>
            <person name="Wommack K.E."/>
            <person name="Polson S.W."/>
            <person name="Hauser L.J."/>
            <person name="Fawaz M.N."/>
            <person name="Korlach J."/>
            <person name="Tsai Y.C."/>
        </authorList>
    </citation>
    <scope>NUCLEOTIDE SEQUENCE [LARGE SCALE GENOMIC DNA]</scope>
    <source>
        <strain evidence="1 2">KBS708</strain>
        <plasmid evidence="2">Plasmid 2</plasmid>
    </source>
</reference>
<name>W0RSQ7_9BACT</name>
<dbReference type="KEGG" id="gba:J421_5810"/>
<evidence type="ECO:0000313" key="1">
    <source>
        <dbReference type="EMBL" id="AHG93345.1"/>
    </source>
</evidence>
<proteinExistence type="predicted"/>
<dbReference type="EMBL" id="CP007130">
    <property type="protein sequence ID" value="AHG93345.1"/>
    <property type="molecule type" value="Genomic_DNA"/>
</dbReference>
<organism evidence="1 2">
    <name type="scientific">Gemmatirosa kalamazoonensis</name>
    <dbReference type="NCBI Taxonomy" id="861299"/>
    <lineage>
        <taxon>Bacteria</taxon>
        <taxon>Pseudomonadati</taxon>
        <taxon>Gemmatimonadota</taxon>
        <taxon>Gemmatimonadia</taxon>
        <taxon>Gemmatimonadales</taxon>
        <taxon>Gemmatimonadaceae</taxon>
        <taxon>Gemmatirosa</taxon>
    </lineage>
</organism>
<keyword evidence="2" id="KW-1185">Reference proteome</keyword>
<dbReference type="Proteomes" id="UP000019151">
    <property type="component" value="Plasmid 2"/>
</dbReference>
<accession>W0RSQ7</accession>
<dbReference type="AlphaFoldDB" id="W0RSQ7"/>
<sequence length="39" mass="3849">MPTFSTAAHAALARTVGAYALDALLHGAGRSSVAACFAT</sequence>
<gene>
    <name evidence="1" type="ORF">J421_5810</name>
</gene>
<geneLocation type="plasmid" evidence="1 2">
    <name>2</name>
</geneLocation>
<dbReference type="HOGENOM" id="CLU_3310376_0_0_0"/>
<keyword evidence="1" id="KW-0614">Plasmid</keyword>